<evidence type="ECO:0000256" key="3">
    <source>
        <dbReference type="SAM" id="SignalP"/>
    </source>
</evidence>
<accession>A0A849AHD4</accession>
<feature type="region of interest" description="Disordered" evidence="1">
    <location>
        <begin position="167"/>
        <end position="321"/>
    </location>
</feature>
<feature type="signal peptide" evidence="3">
    <location>
        <begin position="1"/>
        <end position="35"/>
    </location>
</feature>
<keyword evidence="5" id="KW-1185">Reference proteome</keyword>
<feature type="compositionally biased region" description="Basic and acidic residues" evidence="1">
    <location>
        <begin position="305"/>
        <end position="315"/>
    </location>
</feature>
<reference evidence="4 5" key="1">
    <citation type="submission" date="2020-05" db="EMBL/GenBank/DDBJ databases">
        <title>Flexivirga sp. ID2601S isolated from air conditioner.</title>
        <authorList>
            <person name="Kim D.H."/>
        </authorList>
    </citation>
    <scope>NUCLEOTIDE SEQUENCE [LARGE SCALE GENOMIC DNA]</scope>
    <source>
        <strain evidence="4 5">ID2601S</strain>
    </source>
</reference>
<dbReference type="EMBL" id="JABENB010000001">
    <property type="protein sequence ID" value="NNG38691.1"/>
    <property type="molecule type" value="Genomic_DNA"/>
</dbReference>
<comment type="caution">
    <text evidence="4">The sequence shown here is derived from an EMBL/GenBank/DDBJ whole genome shotgun (WGS) entry which is preliminary data.</text>
</comment>
<dbReference type="Proteomes" id="UP000557772">
    <property type="component" value="Unassembled WGS sequence"/>
</dbReference>
<feature type="compositionally biased region" description="Low complexity" evidence="1">
    <location>
        <begin position="220"/>
        <end position="290"/>
    </location>
</feature>
<sequence length="351" mass="33022">MVAAPSRLLRTATAVALAGSATTLAYVGSAAPAQAAGYNGYCKDASGVTVVVDFGAIGKGIAVRCAPVGAGATDLDAVQAAGIPIEGSRTYGLSVACRLYGEPAASRTLPGGYHESCMRMPPTNAYWSIWQASNGGSWSYAQSGVSGQSVTPGGFVGFSFVTGSNAAPRVAPKRPGGAAPAPRPSSTSKPAPKTTGATDPAATNPPAGGRDGSKTTAPQAGSSAKRSAAGSAGSTAGKPSAAPGSAGASAAASSPSAAGPSSASSSSAASAKASSSAALSSSSSAGASATGSGGAVAAGGPTIGDSDKLINDATKDNSSGLNATTLVGGGVLAALAVGGAAIAIARRRTSG</sequence>
<keyword evidence="2" id="KW-0812">Transmembrane</keyword>
<dbReference type="RefSeq" id="WP_171152741.1">
    <property type="nucleotide sequence ID" value="NZ_JABENB010000001.1"/>
</dbReference>
<gene>
    <name evidence="4" type="ORF">HJ588_05305</name>
</gene>
<evidence type="ECO:0000256" key="1">
    <source>
        <dbReference type="SAM" id="MobiDB-lite"/>
    </source>
</evidence>
<name>A0A849AHD4_9MICO</name>
<evidence type="ECO:0000313" key="5">
    <source>
        <dbReference type="Proteomes" id="UP000557772"/>
    </source>
</evidence>
<feature type="compositionally biased region" description="Low complexity" evidence="1">
    <location>
        <begin position="167"/>
        <end position="196"/>
    </location>
</feature>
<evidence type="ECO:0000256" key="2">
    <source>
        <dbReference type="SAM" id="Phobius"/>
    </source>
</evidence>
<keyword evidence="2" id="KW-1133">Transmembrane helix</keyword>
<feature type="chain" id="PRO_5032721663" description="Gram-positive cocci surface proteins LPxTG domain-containing protein" evidence="3">
    <location>
        <begin position="36"/>
        <end position="351"/>
    </location>
</feature>
<dbReference type="AlphaFoldDB" id="A0A849AHD4"/>
<organism evidence="4 5">
    <name type="scientific">Flexivirga aerilata</name>
    <dbReference type="NCBI Taxonomy" id="1656889"/>
    <lineage>
        <taxon>Bacteria</taxon>
        <taxon>Bacillati</taxon>
        <taxon>Actinomycetota</taxon>
        <taxon>Actinomycetes</taxon>
        <taxon>Micrococcales</taxon>
        <taxon>Dermacoccaceae</taxon>
        <taxon>Flexivirga</taxon>
    </lineage>
</organism>
<protein>
    <recommendedName>
        <fullName evidence="6">Gram-positive cocci surface proteins LPxTG domain-containing protein</fullName>
    </recommendedName>
</protein>
<evidence type="ECO:0008006" key="6">
    <source>
        <dbReference type="Google" id="ProtNLM"/>
    </source>
</evidence>
<proteinExistence type="predicted"/>
<evidence type="ECO:0000313" key="4">
    <source>
        <dbReference type="EMBL" id="NNG38691.1"/>
    </source>
</evidence>
<feature type="transmembrane region" description="Helical" evidence="2">
    <location>
        <begin position="326"/>
        <end position="345"/>
    </location>
</feature>
<keyword evidence="3" id="KW-0732">Signal</keyword>
<keyword evidence="2" id="KW-0472">Membrane</keyword>